<dbReference type="GO" id="GO:0005819">
    <property type="term" value="C:spindle"/>
    <property type="evidence" value="ECO:0007669"/>
    <property type="project" value="TreeGrafter"/>
</dbReference>
<evidence type="ECO:0000313" key="2">
    <source>
        <dbReference type="EMBL" id="CBK21225.2"/>
    </source>
</evidence>
<evidence type="ECO:0000256" key="1">
    <source>
        <dbReference type="SAM" id="Coils"/>
    </source>
</evidence>
<dbReference type="GeneID" id="24922394"/>
<dbReference type="InParanoid" id="D8LZI6"/>
<name>D8LZI6_BLAHO</name>
<dbReference type="EMBL" id="FN668641">
    <property type="protein sequence ID" value="CBK21225.2"/>
    <property type="molecule type" value="Genomic_DNA"/>
</dbReference>
<dbReference type="RefSeq" id="XP_012895273.1">
    <property type="nucleotide sequence ID" value="XM_013039819.1"/>
</dbReference>
<dbReference type="GO" id="GO:0008017">
    <property type="term" value="F:microtubule binding"/>
    <property type="evidence" value="ECO:0007669"/>
    <property type="project" value="InterPro"/>
</dbReference>
<dbReference type="AlphaFoldDB" id="D8LZI6"/>
<dbReference type="Proteomes" id="UP000008312">
    <property type="component" value="Unassembled WGS sequence"/>
</dbReference>
<dbReference type="PANTHER" id="PTHR19321">
    <property type="entry name" value="PROTEIN REGULATOR OF CYTOKINESIS 1 PRC1-RELATED"/>
    <property type="match status" value="1"/>
</dbReference>
<feature type="coiled-coil region" evidence="1">
    <location>
        <begin position="128"/>
        <end position="155"/>
    </location>
</feature>
<accession>D8LZI6</accession>
<dbReference type="GO" id="GO:0000226">
    <property type="term" value="P:microtubule cytoskeleton organization"/>
    <property type="evidence" value="ECO:0007669"/>
    <property type="project" value="InterPro"/>
</dbReference>
<dbReference type="Pfam" id="PF03999">
    <property type="entry name" value="MAP65_ASE1"/>
    <property type="match status" value="1"/>
</dbReference>
<organism evidence="2">
    <name type="scientific">Blastocystis hominis</name>
    <dbReference type="NCBI Taxonomy" id="12968"/>
    <lineage>
        <taxon>Eukaryota</taxon>
        <taxon>Sar</taxon>
        <taxon>Stramenopiles</taxon>
        <taxon>Bigyra</taxon>
        <taxon>Opalozoa</taxon>
        <taxon>Opalinata</taxon>
        <taxon>Blastocystidae</taxon>
        <taxon>Blastocystis</taxon>
    </lineage>
</organism>
<gene>
    <name evidence="2" type="ORF">GSBLH_T00006269001</name>
</gene>
<dbReference type="GO" id="GO:0005737">
    <property type="term" value="C:cytoplasm"/>
    <property type="evidence" value="ECO:0007669"/>
    <property type="project" value="TreeGrafter"/>
</dbReference>
<dbReference type="PANTHER" id="PTHR19321:SF41">
    <property type="entry name" value="FASCETTO-RELATED"/>
    <property type="match status" value="1"/>
</dbReference>
<dbReference type="InterPro" id="IPR007145">
    <property type="entry name" value="MAP65_Ase1_PRC1"/>
</dbReference>
<dbReference type="OrthoDB" id="642895at2759"/>
<sequence length="349" mass="40812">MSETPIYSDDYVQMWKMVEESFDRLCTIWDDIGVHSSSSRDELKRNYIVSCKTALSVHLENYRKTLIQSFEKKEQKLNEMCTNLGYDIGMIWKNENGVDRRENKTLREKETIIDKILEEVDRKYVSQMIKSEQLINELKGLYDELEEEMESDFRNPEAFLTEGNRNLLLARINDISIVKEKRINARSRCLNELNSFYTLLGITAENAEDEFDKQVLSHPETLSLRKSDIEKLYHRCNALSELQTDRINIINQYMQQIEALWKLLETSAEEVDAFSAKCQINLSNETISLHENYLHQLQEQVKQRLTQLIPAIREEIQGVIDYICAYSNVLQSWDLSVLQASPGISDRSD</sequence>
<keyword evidence="3" id="KW-1185">Reference proteome</keyword>
<protein>
    <submittedName>
        <fullName evidence="2">Uncharacterized protein</fullName>
    </submittedName>
</protein>
<reference evidence="2" key="1">
    <citation type="submission" date="2010-02" db="EMBL/GenBank/DDBJ databases">
        <title>Sequencing and annotation of the Blastocystis hominis genome.</title>
        <authorList>
            <person name="Wincker P."/>
        </authorList>
    </citation>
    <scope>NUCLEOTIDE SEQUENCE</scope>
    <source>
        <strain evidence="2">Singapore isolate B</strain>
    </source>
</reference>
<proteinExistence type="predicted"/>
<keyword evidence="1" id="KW-0175">Coiled coil</keyword>
<evidence type="ECO:0000313" key="3">
    <source>
        <dbReference type="Proteomes" id="UP000008312"/>
    </source>
</evidence>